<dbReference type="AlphaFoldDB" id="A0A914BQ79"/>
<keyword evidence="11" id="KW-1185">Reference proteome</keyword>
<dbReference type="GeneID" id="119745774"/>
<protein>
    <recommendedName>
        <fullName evidence="5">Elongator complex protein 5</fullName>
    </recommendedName>
</protein>
<evidence type="ECO:0000313" key="11">
    <source>
        <dbReference type="Proteomes" id="UP000887568"/>
    </source>
</evidence>
<dbReference type="RefSeq" id="XP_038078304.1">
    <property type="nucleotide sequence ID" value="XM_038222376.1"/>
</dbReference>
<evidence type="ECO:0000256" key="6">
    <source>
        <dbReference type="ARBA" id="ARBA00022490"/>
    </source>
</evidence>
<dbReference type="Proteomes" id="UP000887568">
    <property type="component" value="Unplaced"/>
</dbReference>
<comment type="similarity">
    <text evidence="4">Belongs to the ELP5 family.</text>
</comment>
<dbReference type="OrthoDB" id="166907at2759"/>
<sequence length="316" mass="35389">MASLLQQIVNGNESSSLIVIQDSVDVSGRPLLRCLTNQLSSRVDQVHVFLFDCSPTVFLSGFDPAVRSKVICHDGWSDPLEWNGISLPDDHNIIHYSALNDFRSHIESHMTKGVQSIAVVIDSLSPVIINKSVTLVCKALHQLTQSTDWEGPDISEIICLLHQDVHDVSATSAVCHIATTVLYLEPYRSIAPIQEEPMALCELVHRRKSGKVIRMREGLSVDHDYRLFVFPDKTTANVEVEVEAQPDPTANLTFNLTLKESERRAKDNVVLPYTKVQQRHGHPIKIGSSEHSGKIFYEPDEADDYDEEDPDDDLDI</sequence>
<evidence type="ECO:0000256" key="2">
    <source>
        <dbReference type="ARBA" id="ARBA00004496"/>
    </source>
</evidence>
<dbReference type="GO" id="GO:0005634">
    <property type="term" value="C:nucleus"/>
    <property type="evidence" value="ECO:0007669"/>
    <property type="project" value="UniProtKB-SubCell"/>
</dbReference>
<dbReference type="Gene3D" id="3.40.50.300">
    <property type="entry name" value="P-loop containing nucleotide triphosphate hydrolases"/>
    <property type="match status" value="1"/>
</dbReference>
<dbReference type="CDD" id="cd19496">
    <property type="entry name" value="Elp5"/>
    <property type="match status" value="1"/>
</dbReference>
<dbReference type="Pfam" id="PF10483">
    <property type="entry name" value="Elong_Iki1"/>
    <property type="match status" value="2"/>
</dbReference>
<feature type="compositionally biased region" description="Acidic residues" evidence="9">
    <location>
        <begin position="298"/>
        <end position="316"/>
    </location>
</feature>
<dbReference type="PANTHER" id="PTHR15641:SF1">
    <property type="entry name" value="ELONGATOR COMPLEX PROTEIN 5"/>
    <property type="match status" value="1"/>
</dbReference>
<evidence type="ECO:0000256" key="3">
    <source>
        <dbReference type="ARBA" id="ARBA00005043"/>
    </source>
</evidence>
<comment type="pathway">
    <text evidence="3">tRNA modification; 5-methoxycarbonylmethyl-2-thiouridine-tRNA biosynthesis.</text>
</comment>
<dbReference type="InterPro" id="IPR019519">
    <property type="entry name" value="Elp5"/>
</dbReference>
<dbReference type="CTD" id="23587"/>
<evidence type="ECO:0000256" key="8">
    <source>
        <dbReference type="ARBA" id="ARBA00023242"/>
    </source>
</evidence>
<evidence type="ECO:0000256" key="7">
    <source>
        <dbReference type="ARBA" id="ARBA00022694"/>
    </source>
</evidence>
<dbReference type="InterPro" id="IPR027417">
    <property type="entry name" value="P-loop_NTPase"/>
</dbReference>
<keyword evidence="7" id="KW-0819">tRNA processing</keyword>
<proteinExistence type="inferred from homology"/>
<dbReference type="GO" id="GO:0005829">
    <property type="term" value="C:cytosol"/>
    <property type="evidence" value="ECO:0007669"/>
    <property type="project" value="TreeGrafter"/>
</dbReference>
<dbReference type="GO" id="GO:0000049">
    <property type="term" value="F:tRNA binding"/>
    <property type="evidence" value="ECO:0007669"/>
    <property type="project" value="TreeGrafter"/>
</dbReference>
<keyword evidence="6" id="KW-0963">Cytoplasm</keyword>
<dbReference type="PANTHER" id="PTHR15641">
    <property type="entry name" value="ELONGATOR COMPLEX PROTEIN 5"/>
    <property type="match status" value="1"/>
</dbReference>
<feature type="region of interest" description="Disordered" evidence="9">
    <location>
        <begin position="283"/>
        <end position="316"/>
    </location>
</feature>
<evidence type="ECO:0000256" key="4">
    <source>
        <dbReference type="ARBA" id="ARBA00009567"/>
    </source>
</evidence>
<reference evidence="10" key="1">
    <citation type="submission" date="2022-11" db="UniProtKB">
        <authorList>
            <consortium name="EnsemblMetazoa"/>
        </authorList>
    </citation>
    <scope>IDENTIFICATION</scope>
</reference>
<organism evidence="10 11">
    <name type="scientific">Patiria miniata</name>
    <name type="common">Bat star</name>
    <name type="synonym">Asterina miniata</name>
    <dbReference type="NCBI Taxonomy" id="46514"/>
    <lineage>
        <taxon>Eukaryota</taxon>
        <taxon>Metazoa</taxon>
        <taxon>Echinodermata</taxon>
        <taxon>Eleutherozoa</taxon>
        <taxon>Asterozoa</taxon>
        <taxon>Asteroidea</taxon>
        <taxon>Valvatacea</taxon>
        <taxon>Valvatida</taxon>
        <taxon>Asterinidae</taxon>
        <taxon>Patiria</taxon>
    </lineage>
</organism>
<evidence type="ECO:0000256" key="9">
    <source>
        <dbReference type="SAM" id="MobiDB-lite"/>
    </source>
</evidence>
<keyword evidence="8" id="KW-0539">Nucleus</keyword>
<dbReference type="GO" id="GO:0002098">
    <property type="term" value="P:tRNA wobble uridine modification"/>
    <property type="evidence" value="ECO:0007669"/>
    <property type="project" value="InterPro"/>
</dbReference>
<dbReference type="OMA" id="DEEIFCI"/>
<evidence type="ECO:0000313" key="10">
    <source>
        <dbReference type="EnsemblMetazoa" id="XP_038078304.1"/>
    </source>
</evidence>
<accession>A0A914BQ79</accession>
<dbReference type="GO" id="GO:0033588">
    <property type="term" value="C:elongator holoenzyme complex"/>
    <property type="evidence" value="ECO:0007669"/>
    <property type="project" value="InterPro"/>
</dbReference>
<evidence type="ECO:0000256" key="1">
    <source>
        <dbReference type="ARBA" id="ARBA00004123"/>
    </source>
</evidence>
<evidence type="ECO:0000256" key="5">
    <source>
        <dbReference type="ARBA" id="ARBA00020264"/>
    </source>
</evidence>
<name>A0A914BQ79_PATMI</name>
<comment type="subcellular location">
    <subcellularLocation>
        <location evidence="2">Cytoplasm</location>
    </subcellularLocation>
    <subcellularLocation>
        <location evidence="1">Nucleus</location>
    </subcellularLocation>
</comment>
<dbReference type="EnsemblMetazoa" id="XM_038222376.1">
    <property type="protein sequence ID" value="XP_038078304.1"/>
    <property type="gene ID" value="LOC119745774"/>
</dbReference>